<dbReference type="Gene3D" id="3.90.70.10">
    <property type="entry name" value="Cysteine proteinases"/>
    <property type="match status" value="1"/>
</dbReference>
<accession>A0A1J4J2J8</accession>
<sequence>MNDEILDEDNLHLCPSCGENICATLKVEICKAPNILLIHFKRFLNNKKERKKINSKAYYPDILDLSPFVTQSSDQTSSNDPLNSSVNSLLNDSGLNQKMHLNRYVVGSKRHQYRLYGIIEHIGSLDGGHYVTLARMNEKEWFKFNDGMVQKMKKKQIHSTDAYLLCYEKI</sequence>
<feature type="domain" description="USP" evidence="1">
    <location>
        <begin position="1"/>
        <end position="170"/>
    </location>
</feature>
<dbReference type="AlphaFoldDB" id="A0A1J4J2J8"/>
<evidence type="ECO:0000259" key="1">
    <source>
        <dbReference type="PROSITE" id="PS50235"/>
    </source>
</evidence>
<dbReference type="GO" id="GO:0005829">
    <property type="term" value="C:cytosol"/>
    <property type="evidence" value="ECO:0007669"/>
    <property type="project" value="TreeGrafter"/>
</dbReference>
<dbReference type="GeneID" id="94830871"/>
<dbReference type="PANTHER" id="PTHR24006">
    <property type="entry name" value="UBIQUITIN CARBOXYL-TERMINAL HYDROLASE"/>
    <property type="match status" value="1"/>
</dbReference>
<reference evidence="2" key="1">
    <citation type="submission" date="2016-10" db="EMBL/GenBank/DDBJ databases">
        <authorList>
            <person name="Benchimol M."/>
            <person name="Almeida L.G."/>
            <person name="Vasconcelos A.T."/>
            <person name="Perreira-Neves A."/>
            <person name="Rosa I.A."/>
            <person name="Tasca T."/>
            <person name="Bogo M.R."/>
            <person name="de Souza W."/>
        </authorList>
    </citation>
    <scope>NUCLEOTIDE SEQUENCE [LARGE SCALE GENOMIC DNA]</scope>
    <source>
        <strain evidence="2">K</strain>
    </source>
</reference>
<dbReference type="GO" id="GO:0016579">
    <property type="term" value="P:protein deubiquitination"/>
    <property type="evidence" value="ECO:0007669"/>
    <property type="project" value="InterPro"/>
</dbReference>
<dbReference type="GO" id="GO:0005634">
    <property type="term" value="C:nucleus"/>
    <property type="evidence" value="ECO:0007669"/>
    <property type="project" value="TreeGrafter"/>
</dbReference>
<dbReference type="VEuPathDB" id="TrichDB:TRFO_11666"/>
<gene>
    <name evidence="2" type="ORF">TRFO_11666</name>
</gene>
<dbReference type="PROSITE" id="PS00973">
    <property type="entry name" value="USP_2"/>
    <property type="match status" value="1"/>
</dbReference>
<dbReference type="InterPro" id="IPR001394">
    <property type="entry name" value="Peptidase_C19_UCH"/>
</dbReference>
<name>A0A1J4J2J8_9EUKA</name>
<dbReference type="RefSeq" id="XP_068346799.1">
    <property type="nucleotide sequence ID" value="XM_068496167.1"/>
</dbReference>
<keyword evidence="3" id="KW-1185">Reference proteome</keyword>
<dbReference type="InterPro" id="IPR018200">
    <property type="entry name" value="USP_CS"/>
</dbReference>
<dbReference type="GO" id="GO:0004843">
    <property type="term" value="F:cysteine-type deubiquitinase activity"/>
    <property type="evidence" value="ECO:0007669"/>
    <property type="project" value="InterPro"/>
</dbReference>
<dbReference type="Proteomes" id="UP000179807">
    <property type="component" value="Unassembled WGS sequence"/>
</dbReference>
<organism evidence="2 3">
    <name type="scientific">Tritrichomonas foetus</name>
    <dbReference type="NCBI Taxonomy" id="1144522"/>
    <lineage>
        <taxon>Eukaryota</taxon>
        <taxon>Metamonada</taxon>
        <taxon>Parabasalia</taxon>
        <taxon>Tritrichomonadida</taxon>
        <taxon>Tritrichomonadidae</taxon>
        <taxon>Tritrichomonas</taxon>
    </lineage>
</organism>
<dbReference type="InterPro" id="IPR050164">
    <property type="entry name" value="Peptidase_C19"/>
</dbReference>
<dbReference type="OrthoDB" id="47475at2759"/>
<dbReference type="SUPFAM" id="SSF54001">
    <property type="entry name" value="Cysteine proteinases"/>
    <property type="match status" value="1"/>
</dbReference>
<dbReference type="InterPro" id="IPR028889">
    <property type="entry name" value="USP"/>
</dbReference>
<dbReference type="Pfam" id="PF00443">
    <property type="entry name" value="UCH"/>
    <property type="match status" value="1"/>
</dbReference>
<dbReference type="PROSITE" id="PS50235">
    <property type="entry name" value="USP_3"/>
    <property type="match status" value="1"/>
</dbReference>
<comment type="caution">
    <text evidence="2">The sequence shown here is derived from an EMBL/GenBank/DDBJ whole genome shotgun (WGS) entry which is preliminary data.</text>
</comment>
<proteinExistence type="predicted"/>
<evidence type="ECO:0000313" key="3">
    <source>
        <dbReference type="Proteomes" id="UP000179807"/>
    </source>
</evidence>
<dbReference type="EMBL" id="MLAK01001382">
    <property type="protein sequence ID" value="OHS93662.1"/>
    <property type="molecule type" value="Genomic_DNA"/>
</dbReference>
<protein>
    <recommendedName>
        <fullName evidence="1">USP domain-containing protein</fullName>
    </recommendedName>
</protein>
<dbReference type="InterPro" id="IPR038765">
    <property type="entry name" value="Papain-like_cys_pep_sf"/>
</dbReference>
<evidence type="ECO:0000313" key="2">
    <source>
        <dbReference type="EMBL" id="OHS93662.1"/>
    </source>
</evidence>